<dbReference type="AlphaFoldDB" id="A0A9K3HI77"/>
<evidence type="ECO:0000313" key="1">
    <source>
        <dbReference type="EMBL" id="KAF5778767.1"/>
    </source>
</evidence>
<sequence length="129" mass="15148">MEIDGHVAIDWTALEEVDEAARAQDYIEHDTPWDRLFHLAYLPSFRVMVCEFLAYFEFAPRPADQPEELDDPEEPWVEVSFRLMGEWHEMSLREFVVHCGLYTLEETETPVTPRVSIWPPVQHLSGSDR</sequence>
<dbReference type="EMBL" id="MNCJ02000327">
    <property type="protein sequence ID" value="KAF5778767.1"/>
    <property type="molecule type" value="Genomic_DNA"/>
</dbReference>
<reference evidence="1" key="2">
    <citation type="submission" date="2020-06" db="EMBL/GenBank/DDBJ databases">
        <title>Helianthus annuus Genome sequencing and assembly Release 2.</title>
        <authorList>
            <person name="Gouzy J."/>
            <person name="Langlade N."/>
            <person name="Munos S."/>
        </authorList>
    </citation>
    <scope>NUCLEOTIDE SEQUENCE</scope>
    <source>
        <tissue evidence="1">Leaves</tissue>
    </source>
</reference>
<protein>
    <submittedName>
        <fullName evidence="1">Uncharacterized protein</fullName>
    </submittedName>
</protein>
<comment type="caution">
    <text evidence="1">The sequence shown here is derived from an EMBL/GenBank/DDBJ whole genome shotgun (WGS) entry which is preliminary data.</text>
</comment>
<dbReference type="Proteomes" id="UP000215914">
    <property type="component" value="Unassembled WGS sequence"/>
</dbReference>
<accession>A0A9K3HI77</accession>
<reference evidence="1" key="1">
    <citation type="journal article" date="2017" name="Nature">
        <title>The sunflower genome provides insights into oil metabolism, flowering and Asterid evolution.</title>
        <authorList>
            <person name="Badouin H."/>
            <person name="Gouzy J."/>
            <person name="Grassa C.J."/>
            <person name="Murat F."/>
            <person name="Staton S.E."/>
            <person name="Cottret L."/>
            <person name="Lelandais-Briere C."/>
            <person name="Owens G.L."/>
            <person name="Carrere S."/>
            <person name="Mayjonade B."/>
            <person name="Legrand L."/>
            <person name="Gill N."/>
            <person name="Kane N.C."/>
            <person name="Bowers J.E."/>
            <person name="Hubner S."/>
            <person name="Bellec A."/>
            <person name="Berard A."/>
            <person name="Berges H."/>
            <person name="Blanchet N."/>
            <person name="Boniface M.C."/>
            <person name="Brunel D."/>
            <person name="Catrice O."/>
            <person name="Chaidir N."/>
            <person name="Claudel C."/>
            <person name="Donnadieu C."/>
            <person name="Faraut T."/>
            <person name="Fievet G."/>
            <person name="Helmstetter N."/>
            <person name="King M."/>
            <person name="Knapp S.J."/>
            <person name="Lai Z."/>
            <person name="Le Paslier M.C."/>
            <person name="Lippi Y."/>
            <person name="Lorenzon L."/>
            <person name="Mandel J.R."/>
            <person name="Marage G."/>
            <person name="Marchand G."/>
            <person name="Marquand E."/>
            <person name="Bret-Mestries E."/>
            <person name="Morien E."/>
            <person name="Nambeesan S."/>
            <person name="Nguyen T."/>
            <person name="Pegot-Espagnet P."/>
            <person name="Pouilly N."/>
            <person name="Raftis F."/>
            <person name="Sallet E."/>
            <person name="Schiex T."/>
            <person name="Thomas J."/>
            <person name="Vandecasteele C."/>
            <person name="Vares D."/>
            <person name="Vear F."/>
            <person name="Vautrin S."/>
            <person name="Crespi M."/>
            <person name="Mangin B."/>
            <person name="Burke J.M."/>
            <person name="Salse J."/>
            <person name="Munos S."/>
            <person name="Vincourt P."/>
            <person name="Rieseberg L.H."/>
            <person name="Langlade N.B."/>
        </authorList>
    </citation>
    <scope>NUCLEOTIDE SEQUENCE</scope>
    <source>
        <tissue evidence="1">Leaves</tissue>
    </source>
</reference>
<dbReference type="Gramene" id="mRNA:HanXRQr2_Chr12g0551411">
    <property type="protein sequence ID" value="mRNA:HanXRQr2_Chr12g0551411"/>
    <property type="gene ID" value="HanXRQr2_Chr12g0551411"/>
</dbReference>
<keyword evidence="2" id="KW-1185">Reference proteome</keyword>
<name>A0A9K3HI77_HELAN</name>
<proteinExistence type="predicted"/>
<evidence type="ECO:0000313" key="2">
    <source>
        <dbReference type="Proteomes" id="UP000215914"/>
    </source>
</evidence>
<organism evidence="1 2">
    <name type="scientific">Helianthus annuus</name>
    <name type="common">Common sunflower</name>
    <dbReference type="NCBI Taxonomy" id="4232"/>
    <lineage>
        <taxon>Eukaryota</taxon>
        <taxon>Viridiplantae</taxon>
        <taxon>Streptophyta</taxon>
        <taxon>Embryophyta</taxon>
        <taxon>Tracheophyta</taxon>
        <taxon>Spermatophyta</taxon>
        <taxon>Magnoliopsida</taxon>
        <taxon>eudicotyledons</taxon>
        <taxon>Gunneridae</taxon>
        <taxon>Pentapetalae</taxon>
        <taxon>asterids</taxon>
        <taxon>campanulids</taxon>
        <taxon>Asterales</taxon>
        <taxon>Asteraceae</taxon>
        <taxon>Asteroideae</taxon>
        <taxon>Heliantheae alliance</taxon>
        <taxon>Heliantheae</taxon>
        <taxon>Helianthus</taxon>
    </lineage>
</organism>
<gene>
    <name evidence="1" type="ORF">HanXRQr2_Chr12g0551411</name>
</gene>